<evidence type="ECO:0000256" key="8">
    <source>
        <dbReference type="SAM" id="MobiDB-lite"/>
    </source>
</evidence>
<evidence type="ECO:0000259" key="9">
    <source>
        <dbReference type="Pfam" id="PF02840"/>
    </source>
</evidence>
<dbReference type="GO" id="GO:0000350">
    <property type="term" value="P:generation of catalytic spliceosome for second transesterification step"/>
    <property type="evidence" value="ECO:0007669"/>
    <property type="project" value="TreeGrafter"/>
</dbReference>
<proteinExistence type="inferred from homology"/>
<dbReference type="FunCoup" id="A3LMZ1">
    <property type="interactions" value="544"/>
</dbReference>
<dbReference type="eggNOG" id="KOG2808">
    <property type="taxonomic scope" value="Eukaryota"/>
</dbReference>
<evidence type="ECO:0000256" key="7">
    <source>
        <dbReference type="ARBA" id="ARBA00023242"/>
    </source>
</evidence>
<dbReference type="InParanoid" id="A3LMZ1"/>
<sequence>MDFSSVISSEISKKRKSLSSRKSKRSKNRDESDNKQLENDIQIDKTAEIREHKDSFTNNDKELLNSITDAQLNEKLAEFDKLTQEENLTKLEKIKKLQFLVKQRAKNEKYKTIIEKEAEFSKDPAKKTIDLNYITEIDTYRDKLYVILRVCIKDMIRNWEDSINYSEYQTAVQKKLLHETKRDIVKLLYKLRSHKLNDDMLTSLTTIVFYLQSHDFRRANESYMKLSIGNVAWPIGVQNVGIHARSASSKIAGATKAANIMVDDKTRRWITAIKRIITATERIHKNS</sequence>
<accession>A3LMZ1</accession>
<dbReference type="GO" id="GO:0046540">
    <property type="term" value="C:U4/U6 x U5 tri-snRNP complex"/>
    <property type="evidence" value="ECO:0007669"/>
    <property type="project" value="TreeGrafter"/>
</dbReference>
<gene>
    <name evidence="10" type="ORF">PICST_54253</name>
</gene>
<dbReference type="HOGENOM" id="CLU_081028_0_0_1"/>
<keyword evidence="4" id="KW-0507">mRNA processing</keyword>
<evidence type="ECO:0000313" key="11">
    <source>
        <dbReference type="Proteomes" id="UP000002258"/>
    </source>
</evidence>
<dbReference type="Gene3D" id="1.20.940.10">
    <property type="entry name" value="Functional domain of the splicing factor Prp18"/>
    <property type="match status" value="1"/>
</dbReference>
<dbReference type="Pfam" id="PF02840">
    <property type="entry name" value="Prp18"/>
    <property type="match status" value="1"/>
</dbReference>
<dbReference type="RefSeq" id="XP_001382798.2">
    <property type="nucleotide sequence ID" value="XM_001382761.1"/>
</dbReference>
<dbReference type="SUPFAM" id="SSF47938">
    <property type="entry name" value="Functional domain of the splicing factor Prp18"/>
    <property type="match status" value="1"/>
</dbReference>
<dbReference type="InterPro" id="IPR004098">
    <property type="entry name" value="Prp18"/>
</dbReference>
<keyword evidence="5" id="KW-0747">Spliceosome</keyword>
<dbReference type="InterPro" id="IPR039979">
    <property type="entry name" value="PRPF18"/>
</dbReference>
<dbReference type="STRING" id="322104.A3LMZ1"/>
<keyword evidence="11" id="KW-1185">Reference proteome</keyword>
<dbReference type="PANTHER" id="PTHR13007">
    <property type="entry name" value="PRE-MRNA SPLICING FACTOR-RELATED"/>
    <property type="match status" value="1"/>
</dbReference>
<comment type="similarity">
    <text evidence="2">Belongs to the PRP18 family.</text>
</comment>
<feature type="compositionally biased region" description="Basic residues" evidence="8">
    <location>
        <begin position="13"/>
        <end position="27"/>
    </location>
</feature>
<dbReference type="Proteomes" id="UP000002258">
    <property type="component" value="Chromosome 2"/>
</dbReference>
<name>A3LMZ1_PICST</name>
<dbReference type="AlphaFoldDB" id="A3LMZ1"/>
<evidence type="ECO:0000256" key="4">
    <source>
        <dbReference type="ARBA" id="ARBA00022664"/>
    </source>
</evidence>
<dbReference type="GO" id="GO:0071021">
    <property type="term" value="C:U2-type post-spliceosomal complex"/>
    <property type="evidence" value="ECO:0007669"/>
    <property type="project" value="TreeGrafter"/>
</dbReference>
<feature type="compositionally biased region" description="Basic and acidic residues" evidence="8">
    <location>
        <begin position="28"/>
        <end position="42"/>
    </location>
</feature>
<reference evidence="10 11" key="1">
    <citation type="journal article" date="2007" name="Nat. Biotechnol.">
        <title>Genome sequence of the lignocellulose-bioconverting and xylose-fermenting yeast Pichia stipitis.</title>
        <authorList>
            <person name="Jeffries T.W."/>
            <person name="Grigoriev I.V."/>
            <person name="Grimwood J."/>
            <person name="Laplaza J.M."/>
            <person name="Aerts A."/>
            <person name="Salamov A."/>
            <person name="Schmutz J."/>
            <person name="Lindquist E."/>
            <person name="Dehal P."/>
            <person name="Shapiro H."/>
            <person name="Jin Y.S."/>
            <person name="Passoth V."/>
            <person name="Richardson P.M."/>
        </authorList>
    </citation>
    <scope>NUCLEOTIDE SEQUENCE [LARGE SCALE GENOMIC DNA]</scope>
    <source>
        <strain evidence="11">ATCC 58785 / CBS 6054 / NBRC 10063 / NRRL Y-11545</strain>
    </source>
</reference>
<feature type="domain" description="Prp18" evidence="9">
    <location>
        <begin position="150"/>
        <end position="284"/>
    </location>
</feature>
<dbReference type="EMBL" id="CP000496">
    <property type="protein sequence ID" value="ABN64769.2"/>
    <property type="molecule type" value="Genomic_DNA"/>
</dbReference>
<evidence type="ECO:0000256" key="3">
    <source>
        <dbReference type="ARBA" id="ARBA00018242"/>
    </source>
</evidence>
<dbReference type="KEGG" id="pic:PICST_54253"/>
<evidence type="ECO:0000256" key="1">
    <source>
        <dbReference type="ARBA" id="ARBA00004123"/>
    </source>
</evidence>
<evidence type="ECO:0000256" key="6">
    <source>
        <dbReference type="ARBA" id="ARBA00023187"/>
    </source>
</evidence>
<evidence type="ECO:0000256" key="2">
    <source>
        <dbReference type="ARBA" id="ARBA00008137"/>
    </source>
</evidence>
<dbReference type="PANTHER" id="PTHR13007:SF19">
    <property type="entry name" value="PRE-MRNA-SPLICING FACTOR 18"/>
    <property type="match status" value="1"/>
</dbReference>
<dbReference type="OrthoDB" id="10261918at2759"/>
<organism evidence="10 11">
    <name type="scientific">Scheffersomyces stipitis (strain ATCC 58785 / CBS 6054 / NBRC 10063 / NRRL Y-11545)</name>
    <name type="common">Yeast</name>
    <name type="synonym">Pichia stipitis</name>
    <dbReference type="NCBI Taxonomy" id="322104"/>
    <lineage>
        <taxon>Eukaryota</taxon>
        <taxon>Fungi</taxon>
        <taxon>Dikarya</taxon>
        <taxon>Ascomycota</taxon>
        <taxon>Saccharomycotina</taxon>
        <taxon>Pichiomycetes</taxon>
        <taxon>Debaryomycetaceae</taxon>
        <taxon>Scheffersomyces</taxon>
    </lineage>
</organism>
<feature type="region of interest" description="Disordered" evidence="8">
    <location>
        <begin position="1"/>
        <end position="42"/>
    </location>
</feature>
<protein>
    <recommendedName>
        <fullName evidence="3">Pre-mRNA-splicing factor 18</fullName>
    </recommendedName>
</protein>
<keyword evidence="7" id="KW-0539">Nucleus</keyword>
<evidence type="ECO:0000256" key="5">
    <source>
        <dbReference type="ARBA" id="ARBA00022728"/>
    </source>
</evidence>
<dbReference type="OMA" id="RRWIISI"/>
<feature type="compositionally biased region" description="Low complexity" evidence="8">
    <location>
        <begin position="1"/>
        <end position="10"/>
    </location>
</feature>
<dbReference type="GO" id="GO:0005682">
    <property type="term" value="C:U5 snRNP"/>
    <property type="evidence" value="ECO:0007669"/>
    <property type="project" value="TreeGrafter"/>
</dbReference>
<dbReference type="GeneID" id="4836629"/>
<comment type="subcellular location">
    <subcellularLocation>
        <location evidence="1">Nucleus</location>
    </subcellularLocation>
</comment>
<keyword evidence="6" id="KW-0508">mRNA splicing</keyword>
<evidence type="ECO:0000313" key="10">
    <source>
        <dbReference type="EMBL" id="ABN64769.2"/>
    </source>
</evidence>